<reference evidence="4" key="1">
    <citation type="submission" date="2019-08" db="EMBL/GenBank/DDBJ databases">
        <authorList>
            <person name="Kucharzyk K."/>
            <person name="Murdoch R.W."/>
            <person name="Higgins S."/>
            <person name="Loffler F."/>
        </authorList>
    </citation>
    <scope>NUCLEOTIDE SEQUENCE</scope>
</reference>
<dbReference type="InterPro" id="IPR047865">
    <property type="entry name" value="Ribosomal_uL10_bac_type"/>
</dbReference>
<dbReference type="EMBL" id="VSSQ01001088">
    <property type="protein sequence ID" value="MPM04974.1"/>
    <property type="molecule type" value="Genomic_DNA"/>
</dbReference>
<dbReference type="GO" id="GO:1990904">
    <property type="term" value="C:ribonucleoprotein complex"/>
    <property type="evidence" value="ECO:0007669"/>
    <property type="project" value="UniProtKB-KW"/>
</dbReference>
<keyword evidence="2 4" id="KW-0689">Ribosomal protein</keyword>
<evidence type="ECO:0000313" key="4">
    <source>
        <dbReference type="EMBL" id="MPM04974.1"/>
    </source>
</evidence>
<keyword evidence="3" id="KW-0687">Ribonucleoprotein</keyword>
<dbReference type="InterPro" id="IPR001790">
    <property type="entry name" value="Ribosomal_uL10"/>
</dbReference>
<dbReference type="PANTHER" id="PTHR11560">
    <property type="entry name" value="39S RIBOSOMAL PROTEIN L10, MITOCHONDRIAL"/>
    <property type="match status" value="1"/>
</dbReference>
<accession>A0A644WRU9</accession>
<dbReference type="InterPro" id="IPR043141">
    <property type="entry name" value="Ribosomal_uL10-like_sf"/>
</dbReference>
<dbReference type="NCBIfam" id="NF000955">
    <property type="entry name" value="PRK00099.1-1"/>
    <property type="match status" value="1"/>
</dbReference>
<dbReference type="CDD" id="cd05797">
    <property type="entry name" value="Ribosomal_L10"/>
    <property type="match status" value="1"/>
</dbReference>
<evidence type="ECO:0000256" key="2">
    <source>
        <dbReference type="ARBA" id="ARBA00022980"/>
    </source>
</evidence>
<name>A0A644WRU9_9ZZZZ</name>
<dbReference type="Gene3D" id="3.30.70.1730">
    <property type="match status" value="1"/>
</dbReference>
<dbReference type="Pfam" id="PF00466">
    <property type="entry name" value="Ribosomal_L10"/>
    <property type="match status" value="1"/>
</dbReference>
<sequence>MHSIRPEKASKVAELKEILTGAKCTVLVNYCGLTVADDTKLRSSMRAANIKYIVVKNTLLRIAAKEVGIEGMDSYLEHNTAIAVAPEDPVAVAKIINDFAKVHQALEIKAGVLDGKMITVDEIKALAALPSREVLLSKMLGSMQAPISGLVNVLQGTIRNFVYVLEAVRKEKESA</sequence>
<dbReference type="GO" id="GO:0005840">
    <property type="term" value="C:ribosome"/>
    <property type="evidence" value="ECO:0007669"/>
    <property type="project" value="UniProtKB-KW"/>
</dbReference>
<comment type="similarity">
    <text evidence="1">Belongs to the universal ribosomal protein uL10 family.</text>
</comment>
<comment type="caution">
    <text evidence="4">The sequence shown here is derived from an EMBL/GenBank/DDBJ whole genome shotgun (WGS) entry which is preliminary data.</text>
</comment>
<gene>
    <name evidence="4" type="primary">rplJ_17</name>
    <name evidence="4" type="ORF">SDC9_51255</name>
</gene>
<dbReference type="SUPFAM" id="SSF160369">
    <property type="entry name" value="Ribosomal protein L10-like"/>
    <property type="match status" value="1"/>
</dbReference>
<dbReference type="HAMAP" id="MF_00362">
    <property type="entry name" value="Ribosomal_uL10"/>
    <property type="match status" value="1"/>
</dbReference>
<proteinExistence type="inferred from homology"/>
<evidence type="ECO:0000256" key="3">
    <source>
        <dbReference type="ARBA" id="ARBA00023274"/>
    </source>
</evidence>
<dbReference type="InterPro" id="IPR022973">
    <property type="entry name" value="Ribosomal_uL10_bac"/>
</dbReference>
<organism evidence="4">
    <name type="scientific">bioreactor metagenome</name>
    <dbReference type="NCBI Taxonomy" id="1076179"/>
    <lineage>
        <taxon>unclassified sequences</taxon>
        <taxon>metagenomes</taxon>
        <taxon>ecological metagenomes</taxon>
    </lineage>
</organism>
<dbReference type="Gene3D" id="6.10.250.290">
    <property type="match status" value="1"/>
</dbReference>
<protein>
    <submittedName>
        <fullName evidence="4">50S ribosomal protein L10</fullName>
    </submittedName>
</protein>
<dbReference type="AlphaFoldDB" id="A0A644WRU9"/>
<evidence type="ECO:0000256" key="1">
    <source>
        <dbReference type="ARBA" id="ARBA00008889"/>
    </source>
</evidence>